<evidence type="ECO:0000313" key="3">
    <source>
        <dbReference type="Proteomes" id="UP001500368"/>
    </source>
</evidence>
<accession>A0ABP9FV89</accession>
<feature type="transmembrane region" description="Helical" evidence="1">
    <location>
        <begin position="12"/>
        <end position="39"/>
    </location>
</feature>
<organism evidence="2 3">
    <name type="scientific">Nesterenkonia rhizosphaerae</name>
    <dbReference type="NCBI Taxonomy" id="1348272"/>
    <lineage>
        <taxon>Bacteria</taxon>
        <taxon>Bacillati</taxon>
        <taxon>Actinomycetota</taxon>
        <taxon>Actinomycetes</taxon>
        <taxon>Micrococcales</taxon>
        <taxon>Micrococcaceae</taxon>
        <taxon>Nesterenkonia</taxon>
    </lineage>
</organism>
<comment type="caution">
    <text evidence="2">The sequence shown here is derived from an EMBL/GenBank/DDBJ whole genome shotgun (WGS) entry which is preliminary data.</text>
</comment>
<keyword evidence="1" id="KW-0812">Transmembrane</keyword>
<keyword evidence="1" id="KW-0472">Membrane</keyword>
<dbReference type="EMBL" id="BAABLW010000007">
    <property type="protein sequence ID" value="GAA4917792.1"/>
    <property type="molecule type" value="Genomic_DNA"/>
</dbReference>
<feature type="transmembrane region" description="Helical" evidence="1">
    <location>
        <begin position="45"/>
        <end position="68"/>
    </location>
</feature>
<protein>
    <recommendedName>
        <fullName evidence="4">Multidrug ABC transporter ATPase</fullName>
    </recommendedName>
</protein>
<gene>
    <name evidence="2" type="ORF">GCM10025790_11510</name>
</gene>
<evidence type="ECO:0000256" key="1">
    <source>
        <dbReference type="SAM" id="Phobius"/>
    </source>
</evidence>
<name>A0ABP9FV89_9MICC</name>
<dbReference type="Proteomes" id="UP001500368">
    <property type="component" value="Unassembled WGS sequence"/>
</dbReference>
<evidence type="ECO:0008006" key="4">
    <source>
        <dbReference type="Google" id="ProtNLM"/>
    </source>
</evidence>
<reference evidence="3" key="1">
    <citation type="journal article" date="2019" name="Int. J. Syst. Evol. Microbiol.">
        <title>The Global Catalogue of Microorganisms (GCM) 10K type strain sequencing project: providing services to taxonomists for standard genome sequencing and annotation.</title>
        <authorList>
            <consortium name="The Broad Institute Genomics Platform"/>
            <consortium name="The Broad Institute Genome Sequencing Center for Infectious Disease"/>
            <person name="Wu L."/>
            <person name="Ma J."/>
        </authorList>
    </citation>
    <scope>NUCLEOTIDE SEQUENCE [LARGE SCALE GENOMIC DNA]</scope>
    <source>
        <strain evidence="3">JCM 19129</strain>
    </source>
</reference>
<evidence type="ECO:0000313" key="2">
    <source>
        <dbReference type="EMBL" id="GAA4917792.1"/>
    </source>
</evidence>
<keyword evidence="1" id="KW-1133">Transmembrane helix</keyword>
<proteinExistence type="predicted"/>
<sequence length="79" mass="8609">MSTLSAAPSPLARAVLILGVVITAASFIALLLILGLYFAQITPHASLYWTALWGFPAGFALMCTYMLITVARRRRRQLA</sequence>
<keyword evidence="3" id="KW-1185">Reference proteome</keyword>
<dbReference type="RefSeq" id="WP_345477117.1">
    <property type="nucleotide sequence ID" value="NZ_BAABLW010000007.1"/>
</dbReference>